<feature type="domain" description="AMP-binding enzyme C-terminal" evidence="7">
    <location>
        <begin position="442"/>
        <end position="517"/>
    </location>
</feature>
<dbReference type="Pfam" id="PF00501">
    <property type="entry name" value="AMP-binding"/>
    <property type="match status" value="1"/>
</dbReference>
<reference evidence="8 9" key="1">
    <citation type="submission" date="2021-07" db="EMBL/GenBank/DDBJ databases">
        <title>Alteriqipengyuania abyssalis NZ-12B nov, sp.nov isolated from deep sea sponge in pacific ocean.</title>
        <authorList>
            <person name="Tareen S."/>
            <person name="Wink J."/>
        </authorList>
    </citation>
    <scope>NUCLEOTIDE SEQUENCE [LARGE SCALE GENOMIC DNA]</scope>
    <source>
        <strain evidence="8 9">NZ-12B</strain>
    </source>
</reference>
<keyword evidence="2 8" id="KW-0436">Ligase</keyword>
<protein>
    <submittedName>
        <fullName evidence="8">Long-chain fatty acid--CoA ligase</fullName>
    </submittedName>
</protein>
<dbReference type="PROSITE" id="PS00455">
    <property type="entry name" value="AMP_BINDING"/>
    <property type="match status" value="1"/>
</dbReference>
<dbReference type="EMBL" id="JAHWXP010000001">
    <property type="protein sequence ID" value="MBY8335761.1"/>
    <property type="molecule type" value="Genomic_DNA"/>
</dbReference>
<dbReference type="InterPro" id="IPR042099">
    <property type="entry name" value="ANL_N_sf"/>
</dbReference>
<comment type="similarity">
    <text evidence="1">Belongs to the ATP-dependent AMP-binding enzyme family.</text>
</comment>
<dbReference type="InterPro" id="IPR000873">
    <property type="entry name" value="AMP-dep_synth/lig_dom"/>
</dbReference>
<evidence type="ECO:0000313" key="8">
    <source>
        <dbReference type="EMBL" id="MBY8335761.1"/>
    </source>
</evidence>
<evidence type="ECO:0000256" key="2">
    <source>
        <dbReference type="ARBA" id="ARBA00022598"/>
    </source>
</evidence>
<dbReference type="Gene3D" id="3.40.50.12780">
    <property type="entry name" value="N-terminal domain of ligase-like"/>
    <property type="match status" value="1"/>
</dbReference>
<dbReference type="InterPro" id="IPR025110">
    <property type="entry name" value="AMP-bd_C"/>
</dbReference>
<dbReference type="PANTHER" id="PTHR43859">
    <property type="entry name" value="ACYL-ACTIVATING ENZYME"/>
    <property type="match status" value="1"/>
</dbReference>
<evidence type="ECO:0000313" key="9">
    <source>
        <dbReference type="Proteomes" id="UP000759298"/>
    </source>
</evidence>
<dbReference type="NCBIfam" id="NF004837">
    <property type="entry name" value="PRK06187.1"/>
    <property type="match status" value="1"/>
</dbReference>
<evidence type="ECO:0000256" key="4">
    <source>
        <dbReference type="ARBA" id="ARBA00023098"/>
    </source>
</evidence>
<dbReference type="Gene3D" id="3.30.300.30">
    <property type="match status" value="1"/>
</dbReference>
<comment type="caution">
    <text evidence="8">The sequence shown here is derived from an EMBL/GenBank/DDBJ whole genome shotgun (WGS) entry which is preliminary data.</text>
</comment>
<sequence length="585" mass="64296">MLGAMQDWDLLVTKVIDHAAREAPNREIVTHWADGSETRTDWAGIRRDAMKMAQALEALGIKKGDRVASLAMNHARHLVSWYGVAGMGGVLHTINPRLFEDQLEYIANHAEDRVLIYDAAFQPIVDKMRSKWTSIEHYICYDPPEGSDALGFEEWIAPQDGDYQWAAIDERDPCMLCYTSGTTGNPKGVLYEHRSTVLHAIAAIQPAAFCFDASSVMLPVVPMFHAASWGLPFAGAMAGIKFVFSAVNEPAVLCDLMERENVTDSAGVPTVWLATFQYCDANDRPLPKLRAATIGGSAAPKFMIRRLMEAGIRVQHAWGMTETSPLGTVGGPTFDWDQLTLDQKVDKAAMQGRPVFGVELRTVDLEDRTKVLPRDGEASGALQIRGPWVIRRYFKADEDALTPDGWFDTGDVAILHPDGTMQITDRTKDVIKSGGEWISSVELENAAAGHPAIAEAAAIGMFHPKWDERPVLFCIRKEGQQVTGEELIDFLKDHVAKWWLPDAVEFVDDIPHTATGKISKKDLRDRFADYQLPEAKAATAPEPGAAEPAMADASPSPATEVQNGDVPDGGDSQKRGIFSRMLGKD</sequence>
<gene>
    <name evidence="8" type="ORF">KYN89_01745</name>
</gene>
<feature type="domain" description="AMP-dependent synthetase/ligase" evidence="6">
    <location>
        <begin position="17"/>
        <end position="394"/>
    </location>
</feature>
<dbReference type="InterPro" id="IPR045851">
    <property type="entry name" value="AMP-bd_C_sf"/>
</dbReference>
<dbReference type="Pfam" id="PF13193">
    <property type="entry name" value="AMP-binding_C"/>
    <property type="match status" value="1"/>
</dbReference>
<proteinExistence type="inferred from homology"/>
<dbReference type="CDD" id="cd12119">
    <property type="entry name" value="ttLC_FACS_AlkK_like"/>
    <property type="match status" value="1"/>
</dbReference>
<feature type="region of interest" description="Disordered" evidence="5">
    <location>
        <begin position="534"/>
        <end position="585"/>
    </location>
</feature>
<dbReference type="InterPro" id="IPR020845">
    <property type="entry name" value="AMP-binding_CS"/>
</dbReference>
<keyword evidence="9" id="KW-1185">Reference proteome</keyword>
<dbReference type="PANTHER" id="PTHR43859:SF4">
    <property type="entry name" value="BUTANOATE--COA LIGASE AAE1-RELATED"/>
    <property type="match status" value="1"/>
</dbReference>
<evidence type="ECO:0000259" key="6">
    <source>
        <dbReference type="Pfam" id="PF00501"/>
    </source>
</evidence>
<evidence type="ECO:0000256" key="1">
    <source>
        <dbReference type="ARBA" id="ARBA00006432"/>
    </source>
</evidence>
<organism evidence="8 9">
    <name type="scientific">Alteriqipengyuania abyssalis</name>
    <dbReference type="NCBI Taxonomy" id="2860200"/>
    <lineage>
        <taxon>Bacteria</taxon>
        <taxon>Pseudomonadati</taxon>
        <taxon>Pseudomonadota</taxon>
        <taxon>Alphaproteobacteria</taxon>
        <taxon>Sphingomonadales</taxon>
        <taxon>Erythrobacteraceae</taxon>
        <taxon>Alteriqipengyuania</taxon>
    </lineage>
</organism>
<keyword evidence="4" id="KW-0443">Lipid metabolism</keyword>
<accession>A0ABS7P9L8</accession>
<dbReference type="Proteomes" id="UP000759298">
    <property type="component" value="Unassembled WGS sequence"/>
</dbReference>
<feature type="compositionally biased region" description="Low complexity" evidence="5">
    <location>
        <begin position="534"/>
        <end position="558"/>
    </location>
</feature>
<dbReference type="RefSeq" id="WP_222823528.1">
    <property type="nucleotide sequence ID" value="NZ_JAHWXP010000001.1"/>
</dbReference>
<dbReference type="GO" id="GO:0016874">
    <property type="term" value="F:ligase activity"/>
    <property type="evidence" value="ECO:0007669"/>
    <property type="project" value="UniProtKB-KW"/>
</dbReference>
<name>A0ABS7P9L8_9SPHN</name>
<evidence type="ECO:0000256" key="5">
    <source>
        <dbReference type="SAM" id="MobiDB-lite"/>
    </source>
</evidence>
<dbReference type="SUPFAM" id="SSF56801">
    <property type="entry name" value="Acetyl-CoA synthetase-like"/>
    <property type="match status" value="1"/>
</dbReference>
<keyword evidence="3" id="KW-0276">Fatty acid metabolism</keyword>
<evidence type="ECO:0000259" key="7">
    <source>
        <dbReference type="Pfam" id="PF13193"/>
    </source>
</evidence>
<evidence type="ECO:0000256" key="3">
    <source>
        <dbReference type="ARBA" id="ARBA00022832"/>
    </source>
</evidence>